<dbReference type="InParanoid" id="A0A0H2RPR8"/>
<evidence type="ECO:0000313" key="2">
    <source>
        <dbReference type="EMBL" id="KLO06826.1"/>
    </source>
</evidence>
<evidence type="ECO:0000313" key="3">
    <source>
        <dbReference type="Proteomes" id="UP000053477"/>
    </source>
</evidence>
<dbReference type="AlphaFoldDB" id="A0A0H2RPR8"/>
<organism evidence="2 3">
    <name type="scientific">Schizopora paradoxa</name>
    <dbReference type="NCBI Taxonomy" id="27342"/>
    <lineage>
        <taxon>Eukaryota</taxon>
        <taxon>Fungi</taxon>
        <taxon>Dikarya</taxon>
        <taxon>Basidiomycota</taxon>
        <taxon>Agaricomycotina</taxon>
        <taxon>Agaricomycetes</taxon>
        <taxon>Hymenochaetales</taxon>
        <taxon>Schizoporaceae</taxon>
        <taxon>Schizopora</taxon>
    </lineage>
</organism>
<keyword evidence="3" id="KW-1185">Reference proteome</keyword>
<evidence type="ECO:0008006" key="4">
    <source>
        <dbReference type="Google" id="ProtNLM"/>
    </source>
</evidence>
<protein>
    <recommendedName>
        <fullName evidence="4">BTB domain-containing protein</fullName>
    </recommendedName>
</protein>
<proteinExistence type="predicted"/>
<feature type="compositionally biased region" description="Low complexity" evidence="1">
    <location>
        <begin position="10"/>
        <end position="28"/>
    </location>
</feature>
<accession>A0A0H2RPR8</accession>
<gene>
    <name evidence="2" type="ORF">SCHPADRAFT_1002110</name>
</gene>
<name>A0A0H2RPR8_9AGAM</name>
<dbReference type="EMBL" id="KQ086179">
    <property type="protein sequence ID" value="KLO06826.1"/>
    <property type="molecule type" value="Genomic_DNA"/>
</dbReference>
<sequence length="329" mass="37553">MAPRTKRPRSNSSSQAETSSNKTPRTNPKPTPHDALWFDDGSIVLATDVHLYRIHKGDFPTSGEGRECADDAEAEEWDGVPFVKMVGDSDENVCHLLMMLYDCDFYDVLKPTTLPIISSLLLMSTKYDIPSVRTQVIKRLENYYPNDIAKAFETPAEVLFDDDVPDDCDFQLLAVAHRCNVRRILPMLYYKCAIRDLQFILKSSDDLEKEVLHKILVGRERLLRLSYDFGVLLLFPSGKCDSNACSDMRRVMIELYTKTASNGQPPQSFPIEAVSSDLMGMDYDQKFCAACDRCARRSTGVREEFKKNFWDDLPNIFGLDTWNEVLNRN</sequence>
<feature type="region of interest" description="Disordered" evidence="1">
    <location>
        <begin position="1"/>
        <end position="34"/>
    </location>
</feature>
<dbReference type="Proteomes" id="UP000053477">
    <property type="component" value="Unassembled WGS sequence"/>
</dbReference>
<dbReference type="OrthoDB" id="3027208at2759"/>
<evidence type="ECO:0000256" key="1">
    <source>
        <dbReference type="SAM" id="MobiDB-lite"/>
    </source>
</evidence>
<reference evidence="2 3" key="1">
    <citation type="submission" date="2015-04" db="EMBL/GenBank/DDBJ databases">
        <title>Complete genome sequence of Schizopora paradoxa KUC8140, a cosmopolitan wood degrader in East Asia.</title>
        <authorList>
            <consortium name="DOE Joint Genome Institute"/>
            <person name="Min B."/>
            <person name="Park H."/>
            <person name="Jang Y."/>
            <person name="Kim J.-J."/>
            <person name="Kim K.H."/>
            <person name="Pangilinan J."/>
            <person name="Lipzen A."/>
            <person name="Riley R."/>
            <person name="Grigoriev I.V."/>
            <person name="Spatafora J.W."/>
            <person name="Choi I.-G."/>
        </authorList>
    </citation>
    <scope>NUCLEOTIDE SEQUENCE [LARGE SCALE GENOMIC DNA]</scope>
    <source>
        <strain evidence="2 3">KUC8140</strain>
    </source>
</reference>